<gene>
    <name evidence="1" type="ORF">GPM918_LOCUS16347</name>
    <name evidence="2" type="ORF">SRO942_LOCUS16347</name>
</gene>
<dbReference type="OrthoDB" id="204305at2759"/>
<evidence type="ECO:0000313" key="3">
    <source>
        <dbReference type="Proteomes" id="UP000663829"/>
    </source>
</evidence>
<dbReference type="Proteomes" id="UP000663829">
    <property type="component" value="Unassembled WGS sequence"/>
</dbReference>
<sequence>MKLDDTLLIYKRLNCSCTRQLKKSILVIDETKSSLCSQFSTLRGENQSVISISLFGPKENAMFSFNRTITFLYELIADMYTIYPGWILRIHHDSTIGSSIICQIECQHLIVDFCDMDSVPQHGNVSDFVPPKIWRFLPAGDTFVKVMNSRDLDSALTQRELDAVTEWLKSNKSFHTMRDHPYHGVPMLGGMWGFRTELNRAFSSEFLKKILDRNLISRYGGRGDQTFLSDQIWPRIQNDVIAHDSFLCQTSYGKNSHPFPTRRPPFNQTNCFIGCVRPCCGTSKPFSECPIACRPKNHADWTAC</sequence>
<organism evidence="1 3">
    <name type="scientific">Didymodactylos carnosus</name>
    <dbReference type="NCBI Taxonomy" id="1234261"/>
    <lineage>
        <taxon>Eukaryota</taxon>
        <taxon>Metazoa</taxon>
        <taxon>Spiralia</taxon>
        <taxon>Gnathifera</taxon>
        <taxon>Rotifera</taxon>
        <taxon>Eurotatoria</taxon>
        <taxon>Bdelloidea</taxon>
        <taxon>Philodinida</taxon>
        <taxon>Philodinidae</taxon>
        <taxon>Didymodactylos</taxon>
    </lineage>
</organism>
<evidence type="ECO:0000313" key="1">
    <source>
        <dbReference type="EMBL" id="CAF1052299.1"/>
    </source>
</evidence>
<proteinExistence type="predicted"/>
<dbReference type="AlphaFoldDB" id="A0A814KIC3"/>
<dbReference type="EMBL" id="CAJNOQ010004278">
    <property type="protein sequence ID" value="CAF1052299.1"/>
    <property type="molecule type" value="Genomic_DNA"/>
</dbReference>
<dbReference type="Proteomes" id="UP000681722">
    <property type="component" value="Unassembled WGS sequence"/>
</dbReference>
<evidence type="ECO:0000313" key="2">
    <source>
        <dbReference type="EMBL" id="CAF3821713.1"/>
    </source>
</evidence>
<accession>A0A814KIC3</accession>
<reference evidence="1" key="1">
    <citation type="submission" date="2021-02" db="EMBL/GenBank/DDBJ databases">
        <authorList>
            <person name="Nowell W R."/>
        </authorList>
    </citation>
    <scope>NUCLEOTIDE SEQUENCE</scope>
</reference>
<comment type="caution">
    <text evidence="1">The sequence shown here is derived from an EMBL/GenBank/DDBJ whole genome shotgun (WGS) entry which is preliminary data.</text>
</comment>
<protein>
    <submittedName>
        <fullName evidence="1">Uncharacterized protein</fullName>
    </submittedName>
</protein>
<keyword evidence="3" id="KW-1185">Reference proteome</keyword>
<name>A0A814KIC3_9BILA</name>
<dbReference type="EMBL" id="CAJOBC010004278">
    <property type="protein sequence ID" value="CAF3821713.1"/>
    <property type="molecule type" value="Genomic_DNA"/>
</dbReference>